<feature type="region of interest" description="Disordered" evidence="3">
    <location>
        <begin position="90"/>
        <end position="110"/>
    </location>
</feature>
<dbReference type="InterPro" id="IPR001138">
    <property type="entry name" value="Zn2Cys6_DnaBD"/>
</dbReference>
<evidence type="ECO:0000313" key="5">
    <source>
        <dbReference type="EMBL" id="KAJ9150897.1"/>
    </source>
</evidence>
<dbReference type="PROSITE" id="PS00463">
    <property type="entry name" value="ZN2_CY6_FUNGAL_1"/>
    <property type="match status" value="1"/>
</dbReference>
<dbReference type="PANTHER" id="PTHR47785">
    <property type="entry name" value="ZN(II)2CYS6 TRANSCRIPTION FACTOR (EUROFUNG)-RELATED-RELATED"/>
    <property type="match status" value="1"/>
</dbReference>
<dbReference type="Gene3D" id="4.10.240.10">
    <property type="entry name" value="Zn(2)-C6 fungal-type DNA-binding domain"/>
    <property type="match status" value="1"/>
</dbReference>
<dbReference type="PROSITE" id="PS50048">
    <property type="entry name" value="ZN2_CY6_FUNGAL_2"/>
    <property type="match status" value="1"/>
</dbReference>
<dbReference type="InterPro" id="IPR053181">
    <property type="entry name" value="EcdB-like_regulator"/>
</dbReference>
<evidence type="ECO:0000313" key="6">
    <source>
        <dbReference type="Proteomes" id="UP001174694"/>
    </source>
</evidence>
<dbReference type="Pfam" id="PF00172">
    <property type="entry name" value="Zn_clus"/>
    <property type="match status" value="1"/>
</dbReference>
<dbReference type="SMART" id="SM00066">
    <property type="entry name" value="GAL4"/>
    <property type="match status" value="1"/>
</dbReference>
<feature type="region of interest" description="Disordered" evidence="3">
    <location>
        <begin position="190"/>
        <end position="210"/>
    </location>
</feature>
<keyword evidence="2" id="KW-0539">Nucleus</keyword>
<evidence type="ECO:0000259" key="4">
    <source>
        <dbReference type="PROSITE" id="PS50048"/>
    </source>
</evidence>
<sequence>MSSGAKRAAVACSFCRHRKRRCDGRLPQCRTCAVKGLECSYDEPALPRNSGDGRTDGTESQLQLQRLEAIEGLLREHSSALEALRCQSNIVSSPGQGPDVSRSPGRSAARSVARSIESPVPFSAWAFNHHDRHPSTPQEELDTTPALTIPLGHQTSTSTLLVLPQLRSLVGDYPDEFVFRVEDSRPRSAAVQSMNTSVGREQEPEGQGPIDKSVADRYIENFLTLVYPFHPFFDRDDLLARYEEVMSQGLGSDDQSALFYAILALGATASDPVDRSTQSHSGDVLVRKALKILFASWTLCFSGDILISQGLVLCALYFTYTVEPLMAWRFIHMASTNIQQILARCKDILSDEAEIQDITRISWVCFIIESDVLAEFHQPRSGIELLVDKMPFPNYGKYPTPENLYTLAEISARSLLNRIHHSIFYADSLTAYTGRALDNLTSVGAPPHLNLDASLLRVCVELTRQLETWYGSLDESIRPDLSGENVGSRQSCLLRLRYFSAMQNIYRPFVLYVSSQSPEQHIGNPPWVLEKCEACIRACRMFINTASHLLSHRTPYTYSATQYCFSCSLVLSIAARCPPLCDLVEDIEALQSRTVELLKPWAQPKSSVECVYEITCSILRKQRFGK</sequence>
<dbReference type="GO" id="GO:0003677">
    <property type="term" value="F:DNA binding"/>
    <property type="evidence" value="ECO:0007669"/>
    <property type="project" value="InterPro"/>
</dbReference>
<dbReference type="InterPro" id="IPR036864">
    <property type="entry name" value="Zn2-C6_fun-type_DNA-bd_sf"/>
</dbReference>
<name>A0AA38RLF2_9PEZI</name>
<gene>
    <name evidence="5" type="ORF">NKR23_g3506</name>
</gene>
<dbReference type="CDD" id="cd00067">
    <property type="entry name" value="GAL4"/>
    <property type="match status" value="1"/>
</dbReference>
<dbReference type="GO" id="GO:0000981">
    <property type="term" value="F:DNA-binding transcription factor activity, RNA polymerase II-specific"/>
    <property type="evidence" value="ECO:0007669"/>
    <property type="project" value="InterPro"/>
</dbReference>
<dbReference type="PANTHER" id="PTHR47785:SF1">
    <property type="entry name" value="TRANSCRIPTION FACTOR, PUTATIVE (AFU_ORTHOLOGUE AFUA_5G14530)-RELATED"/>
    <property type="match status" value="1"/>
</dbReference>
<keyword evidence="6" id="KW-1185">Reference proteome</keyword>
<evidence type="ECO:0000256" key="1">
    <source>
        <dbReference type="ARBA" id="ARBA00022723"/>
    </source>
</evidence>
<dbReference type="InterPro" id="IPR007219">
    <property type="entry name" value="XnlR_reg_dom"/>
</dbReference>
<dbReference type="GO" id="GO:0006351">
    <property type="term" value="P:DNA-templated transcription"/>
    <property type="evidence" value="ECO:0007669"/>
    <property type="project" value="InterPro"/>
</dbReference>
<keyword evidence="1" id="KW-0479">Metal-binding</keyword>
<dbReference type="SUPFAM" id="SSF57701">
    <property type="entry name" value="Zn2/Cys6 DNA-binding domain"/>
    <property type="match status" value="1"/>
</dbReference>
<dbReference type="Pfam" id="PF04082">
    <property type="entry name" value="Fungal_trans"/>
    <property type="match status" value="1"/>
</dbReference>
<evidence type="ECO:0000256" key="2">
    <source>
        <dbReference type="ARBA" id="ARBA00023242"/>
    </source>
</evidence>
<dbReference type="AlphaFoldDB" id="A0AA38RLF2"/>
<reference evidence="5" key="1">
    <citation type="submission" date="2022-07" db="EMBL/GenBank/DDBJ databases">
        <title>Fungi with potential for degradation of polypropylene.</title>
        <authorList>
            <person name="Gostincar C."/>
        </authorList>
    </citation>
    <scope>NUCLEOTIDE SEQUENCE</scope>
    <source>
        <strain evidence="5">EXF-13308</strain>
    </source>
</reference>
<dbReference type="EMBL" id="JANBVO010000007">
    <property type="protein sequence ID" value="KAJ9150897.1"/>
    <property type="molecule type" value="Genomic_DNA"/>
</dbReference>
<feature type="domain" description="Zn(2)-C6 fungal-type" evidence="4">
    <location>
        <begin position="11"/>
        <end position="41"/>
    </location>
</feature>
<proteinExistence type="predicted"/>
<comment type="caution">
    <text evidence="5">The sequence shown here is derived from an EMBL/GenBank/DDBJ whole genome shotgun (WGS) entry which is preliminary data.</text>
</comment>
<organism evidence="5 6">
    <name type="scientific">Pleurostoma richardsiae</name>
    <dbReference type="NCBI Taxonomy" id="41990"/>
    <lineage>
        <taxon>Eukaryota</taxon>
        <taxon>Fungi</taxon>
        <taxon>Dikarya</taxon>
        <taxon>Ascomycota</taxon>
        <taxon>Pezizomycotina</taxon>
        <taxon>Sordariomycetes</taxon>
        <taxon>Sordariomycetidae</taxon>
        <taxon>Calosphaeriales</taxon>
        <taxon>Pleurostomataceae</taxon>
        <taxon>Pleurostoma</taxon>
    </lineage>
</organism>
<evidence type="ECO:0000256" key="3">
    <source>
        <dbReference type="SAM" id="MobiDB-lite"/>
    </source>
</evidence>
<protein>
    <submittedName>
        <fullName evidence="5">C6 finger domain-containing protein</fullName>
    </submittedName>
</protein>
<feature type="compositionally biased region" description="Polar residues" evidence="3">
    <location>
        <begin position="190"/>
        <end position="199"/>
    </location>
</feature>
<dbReference type="GO" id="GO:0008270">
    <property type="term" value="F:zinc ion binding"/>
    <property type="evidence" value="ECO:0007669"/>
    <property type="project" value="InterPro"/>
</dbReference>
<dbReference type="CDD" id="cd12148">
    <property type="entry name" value="fungal_TF_MHR"/>
    <property type="match status" value="1"/>
</dbReference>
<dbReference type="Proteomes" id="UP001174694">
    <property type="component" value="Unassembled WGS sequence"/>
</dbReference>
<accession>A0AA38RLF2</accession>